<dbReference type="RefSeq" id="WP_011155210.1">
    <property type="nucleotide sequence ID" value="NC_005295.2"/>
</dbReference>
<dbReference type="AlphaFoldDB" id="A0A0H3LZI8"/>
<accession>A0A0H3LZI8</accession>
<dbReference type="KEGG" id="erw:ERWE_CDS_05560"/>
<dbReference type="EMBL" id="CR925678">
    <property type="protein sequence ID" value="CAI27050.1"/>
    <property type="molecule type" value="Genomic_DNA"/>
</dbReference>
<gene>
    <name evidence="1" type="ordered locus">ERWE_CDS_05560</name>
</gene>
<evidence type="ECO:0000313" key="1">
    <source>
        <dbReference type="EMBL" id="CAI27050.1"/>
    </source>
</evidence>
<sequence>MVDDNNKLDTESNTLNNLEKYHNKPNSVISDIVLLQLSGDVSDDFKALGKIKLEDLDIQETMLQLEEQFDRFIIEQAGLSSVIQKDGYNDAYNYSLSNVVDHTEDLEIIEESLLQKILDFFVGLSEDSEEDIYFEYELNPLERKKRKKRFILLSIIEFLKKLLRANRRLSLKELIEQQILELQERLSKEQDPELRKLLHERLILLMQLKAMLIEKGITSSLLISCLLTSSIISSVIRVQGEASVGGREHDSLLRDLSKLLLLQQKDSSIVNETIANTSQVSPVVSLSSILNAQSYISDTYRGCVKEVSHKLHDQYYMMMHRDHMSVQQVPNVGMFAVVYAIMRAVDYAIGKVKDAVSKVFHSDRSEVPVMHRRHSIPASVKPESTLNMGSESAASYDYKCSFVSVSQSVTYSTQSMMGYMSSYSYHSEYRFSSMEIKNNSYLDSIKVKEMSQTCSTSQSLKLGN</sequence>
<reference evidence="1 2" key="1">
    <citation type="journal article" date="2006" name="J. Bacteriol.">
        <title>Comparative genomic analysis of three strains of Ehrlichia ruminantium reveals an active process of genome size plasticity.</title>
        <authorList>
            <person name="Frutos R."/>
            <person name="Viari A."/>
            <person name="Ferraz C."/>
            <person name="Morgat A."/>
            <person name="Eychenie S."/>
            <person name="Kandassami Y."/>
            <person name="Chantal I."/>
            <person name="Bensaid A."/>
            <person name="Coissac E."/>
            <person name="Vachiery N."/>
            <person name="Demaille J."/>
            <person name="Martinez D."/>
        </authorList>
    </citation>
    <scope>NUCLEOTIDE SEQUENCE [LARGE SCALE GENOMIC DNA]</scope>
    <source>
        <strain evidence="1 2">Welgevonden</strain>
    </source>
</reference>
<proteinExistence type="predicted"/>
<organism evidence="1 2">
    <name type="scientific">Ehrlichia ruminantium (strain Welgevonden)</name>
    <dbReference type="NCBI Taxonomy" id="254945"/>
    <lineage>
        <taxon>Bacteria</taxon>
        <taxon>Pseudomonadati</taxon>
        <taxon>Pseudomonadota</taxon>
        <taxon>Alphaproteobacteria</taxon>
        <taxon>Rickettsiales</taxon>
        <taxon>Anaplasmataceae</taxon>
        <taxon>Ehrlichia</taxon>
    </lineage>
</organism>
<dbReference type="GeneID" id="33057649"/>
<dbReference type="Proteomes" id="UP000001021">
    <property type="component" value="Chromosome"/>
</dbReference>
<dbReference type="KEGG" id="eru:Erum5300"/>
<keyword evidence="2" id="KW-1185">Reference proteome</keyword>
<evidence type="ECO:0000313" key="2">
    <source>
        <dbReference type="Proteomes" id="UP000001021"/>
    </source>
</evidence>
<dbReference type="HOGENOM" id="CLU_619269_0_0_5"/>
<name>A0A0H3LZI8_EHRRW</name>
<protein>
    <submittedName>
        <fullName evidence="1">Uncharacterized protein</fullName>
    </submittedName>
</protein>